<keyword evidence="5" id="KW-0109">Calcium transport</keyword>
<protein>
    <recommendedName>
        <fullName evidence="3">Store-operated calcium entry-associated regulatory factor</fullName>
    </recommendedName>
    <alternativeName>
        <fullName evidence="13">Transmembrane protein 66</fullName>
    </alternativeName>
</protein>
<feature type="region of interest" description="Disordered" evidence="14">
    <location>
        <begin position="174"/>
        <end position="246"/>
    </location>
</feature>
<dbReference type="PANTHER" id="PTHR15929:SF0">
    <property type="entry name" value="STORE-OPERATED CALCIUM ENTRY-ASSOCIATED REGULATORY FACTOR"/>
    <property type="match status" value="1"/>
</dbReference>
<dbReference type="InterPro" id="IPR009567">
    <property type="entry name" value="SARAF"/>
</dbReference>
<dbReference type="STRING" id="1296121.A0A1A6ADJ8"/>
<dbReference type="GO" id="GO:2001256">
    <property type="term" value="P:regulation of store-operated calcium entry"/>
    <property type="evidence" value="ECO:0007669"/>
    <property type="project" value="InterPro"/>
</dbReference>
<dbReference type="GO" id="GO:0006816">
    <property type="term" value="P:calcium ion transport"/>
    <property type="evidence" value="ECO:0007669"/>
    <property type="project" value="UniProtKB-KW"/>
</dbReference>
<keyword evidence="9" id="KW-0106">Calcium</keyword>
<dbReference type="GO" id="GO:0005789">
    <property type="term" value="C:endoplasmic reticulum membrane"/>
    <property type="evidence" value="ECO:0007669"/>
    <property type="project" value="UniProtKB-SubCell"/>
</dbReference>
<evidence type="ECO:0000256" key="6">
    <source>
        <dbReference type="ARBA" id="ARBA00022692"/>
    </source>
</evidence>
<dbReference type="Pfam" id="PF06682">
    <property type="entry name" value="SARAF"/>
    <property type="match status" value="1"/>
</dbReference>
<organism evidence="16">
    <name type="scientific">Kwoniella dejecticola CBS 10117</name>
    <dbReference type="NCBI Taxonomy" id="1296121"/>
    <lineage>
        <taxon>Eukaryota</taxon>
        <taxon>Fungi</taxon>
        <taxon>Dikarya</taxon>
        <taxon>Basidiomycota</taxon>
        <taxon>Agaricomycotina</taxon>
        <taxon>Tremellomycetes</taxon>
        <taxon>Tremellales</taxon>
        <taxon>Cryptococcaceae</taxon>
        <taxon>Kwoniella</taxon>
    </lineage>
</organism>
<keyword evidence="12 15" id="KW-0472">Membrane</keyword>
<dbReference type="PANTHER" id="PTHR15929">
    <property type="entry name" value="STORE-OPERATED CALCIUM ENTRY-ASSOCIATED REGULATORY FACTOR"/>
    <property type="match status" value="1"/>
</dbReference>
<evidence type="ECO:0000313" key="16">
    <source>
        <dbReference type="EMBL" id="OBR88108.1"/>
    </source>
</evidence>
<proteinExistence type="inferred from homology"/>
<keyword evidence="8" id="KW-0256">Endoplasmic reticulum</keyword>
<dbReference type="EMBL" id="KI894028">
    <property type="protein sequence ID" value="OBR88108.1"/>
    <property type="molecule type" value="Genomic_DNA"/>
</dbReference>
<sequence>MPSNKKVALKSIKTLTFYADRLTNARRVDPIPQLTCSGSACKLYQPEVVQCVNMGDDGFGGVQWRCDTDLPSSLRLGKVDVSCEGWSRSGDMNVLQGKWCCDAGSCGLTYDLHRVNQGLEYGEDPLRLSKYESMLNQLFNALFWFISFIILYSLLRSLISRFFPRYTPPRISRILPFSGPDGPGGPGGGGGGWGGGGGSGPGFSPGSGGGGAHPPPYTKLPTEAQTQSQGQGQPQGQGQGRNWAPGFWTGLAAGGIGTYLAGQGQRQFRPQTQAQGQNWYRQPSSIRRVDDDDDSRFNRARGVGPSRRAGGREEGLGEIRRATGFGGSSTR</sequence>
<feature type="compositionally biased region" description="Basic and acidic residues" evidence="14">
    <location>
        <begin position="310"/>
        <end position="321"/>
    </location>
</feature>
<evidence type="ECO:0000256" key="14">
    <source>
        <dbReference type="SAM" id="MobiDB-lite"/>
    </source>
</evidence>
<evidence type="ECO:0000256" key="5">
    <source>
        <dbReference type="ARBA" id="ARBA00022568"/>
    </source>
</evidence>
<evidence type="ECO:0000256" key="11">
    <source>
        <dbReference type="ARBA" id="ARBA00023065"/>
    </source>
</evidence>
<keyword evidence="10 15" id="KW-1133">Transmembrane helix</keyword>
<name>A0A1A6ADJ8_9TREE</name>
<evidence type="ECO:0000256" key="3">
    <source>
        <dbReference type="ARBA" id="ARBA00016584"/>
    </source>
</evidence>
<evidence type="ECO:0000256" key="15">
    <source>
        <dbReference type="SAM" id="Phobius"/>
    </source>
</evidence>
<evidence type="ECO:0000256" key="12">
    <source>
        <dbReference type="ARBA" id="ARBA00023136"/>
    </source>
</evidence>
<keyword evidence="7" id="KW-0732">Signal</keyword>
<accession>A0A1A6ADJ8</accession>
<evidence type="ECO:0000256" key="13">
    <source>
        <dbReference type="ARBA" id="ARBA00031116"/>
    </source>
</evidence>
<gene>
    <name evidence="16" type="ORF">I303_02327</name>
</gene>
<evidence type="ECO:0000256" key="7">
    <source>
        <dbReference type="ARBA" id="ARBA00022729"/>
    </source>
</evidence>
<keyword evidence="6 15" id="KW-0812">Transmembrane</keyword>
<feature type="compositionally biased region" description="Gly residues" evidence="14">
    <location>
        <begin position="181"/>
        <end position="212"/>
    </location>
</feature>
<dbReference type="AlphaFoldDB" id="A0A1A6ADJ8"/>
<evidence type="ECO:0000256" key="9">
    <source>
        <dbReference type="ARBA" id="ARBA00022837"/>
    </source>
</evidence>
<evidence type="ECO:0000256" key="8">
    <source>
        <dbReference type="ARBA" id="ARBA00022824"/>
    </source>
</evidence>
<comment type="subcellular location">
    <subcellularLocation>
        <location evidence="1">Endoplasmic reticulum membrane</location>
        <topology evidence="1">Single-pass type I membrane protein</topology>
    </subcellularLocation>
</comment>
<feature type="region of interest" description="Disordered" evidence="14">
    <location>
        <begin position="269"/>
        <end position="331"/>
    </location>
</feature>
<reference evidence="16" key="1">
    <citation type="submission" date="2013-07" db="EMBL/GenBank/DDBJ databases">
        <title>The Genome Sequence of Cryptococcus dejecticola CBS10117.</title>
        <authorList>
            <consortium name="The Broad Institute Genome Sequencing Platform"/>
            <person name="Cuomo C."/>
            <person name="Litvintseva A."/>
            <person name="Chen Y."/>
            <person name="Heitman J."/>
            <person name="Sun S."/>
            <person name="Springer D."/>
            <person name="Dromer F."/>
            <person name="Young S.K."/>
            <person name="Zeng Q."/>
            <person name="Gargeya S."/>
            <person name="Fitzgerald M."/>
            <person name="Abouelleil A."/>
            <person name="Alvarado L."/>
            <person name="Berlin A.M."/>
            <person name="Chapman S.B."/>
            <person name="Dewar J."/>
            <person name="Goldberg J."/>
            <person name="Griggs A."/>
            <person name="Gujja S."/>
            <person name="Hansen M."/>
            <person name="Howarth C."/>
            <person name="Imamovic A."/>
            <person name="Larimer J."/>
            <person name="McCowan C."/>
            <person name="Murphy C."/>
            <person name="Pearson M."/>
            <person name="Priest M."/>
            <person name="Roberts A."/>
            <person name="Saif S."/>
            <person name="Shea T."/>
            <person name="Sykes S."/>
            <person name="Wortman J."/>
            <person name="Nusbaum C."/>
            <person name="Birren B."/>
        </authorList>
    </citation>
    <scope>NUCLEOTIDE SEQUENCE [LARGE SCALE GENOMIC DNA]</scope>
    <source>
        <strain evidence="16">CBS 10117</strain>
    </source>
</reference>
<evidence type="ECO:0000256" key="10">
    <source>
        <dbReference type="ARBA" id="ARBA00022989"/>
    </source>
</evidence>
<dbReference type="OrthoDB" id="20303at2759"/>
<evidence type="ECO:0000256" key="1">
    <source>
        <dbReference type="ARBA" id="ARBA00004115"/>
    </source>
</evidence>
<evidence type="ECO:0000256" key="2">
    <source>
        <dbReference type="ARBA" id="ARBA00006833"/>
    </source>
</evidence>
<comment type="similarity">
    <text evidence="2">Belongs to the SARAF family.</text>
</comment>
<feature type="transmembrane region" description="Helical" evidence="15">
    <location>
        <begin position="138"/>
        <end position="155"/>
    </location>
</feature>
<dbReference type="VEuPathDB" id="FungiDB:I303_02327"/>
<feature type="compositionally biased region" description="Polar residues" evidence="14">
    <location>
        <begin position="269"/>
        <end position="285"/>
    </location>
</feature>
<keyword evidence="4" id="KW-0813">Transport</keyword>
<keyword evidence="11" id="KW-0406">Ion transport</keyword>
<evidence type="ECO:0000256" key="4">
    <source>
        <dbReference type="ARBA" id="ARBA00022448"/>
    </source>
</evidence>